<dbReference type="OrthoDB" id="2528517at2759"/>
<name>A0A5C5FU30_9BASI</name>
<organism evidence="5 6">
    <name type="scientific">Rhodotorula diobovata</name>
    <dbReference type="NCBI Taxonomy" id="5288"/>
    <lineage>
        <taxon>Eukaryota</taxon>
        <taxon>Fungi</taxon>
        <taxon>Dikarya</taxon>
        <taxon>Basidiomycota</taxon>
        <taxon>Pucciniomycotina</taxon>
        <taxon>Microbotryomycetes</taxon>
        <taxon>Sporidiobolales</taxon>
        <taxon>Sporidiobolaceae</taxon>
        <taxon>Rhodotorula</taxon>
    </lineage>
</organism>
<sequence length="285" mass="29687">MAGPTTQALTQHLLSRLDADLEFLASAHLLSPADLALIRSKLAPIHAHEGLAALAVSPAPAQAQRQVPPPPPPPVRAQQQQQQQPPAKPLCRAVWDYVKTQPDDLGFKQGDVITVDDEVNADWWRGTLDGETGLFPCNHVERIAAPSPSPTPSPAQGYAASYAAAQPSWAPPAAAAAASAPSAPSFAYQQPQAYGAAPSSYGNEKASYYAPPPPPPQQQQQQPYGGYQPPAPAPAPAQQVVVQPDGAQKKHKYGKFGKQMGTAIAGGAGFGVGSALASEAVHAIF</sequence>
<keyword evidence="1 2" id="KW-0728">SH3 domain</keyword>
<evidence type="ECO:0000256" key="1">
    <source>
        <dbReference type="ARBA" id="ARBA00022443"/>
    </source>
</evidence>
<feature type="compositionally biased region" description="Low complexity" evidence="3">
    <location>
        <begin position="236"/>
        <end position="246"/>
    </location>
</feature>
<dbReference type="Gene3D" id="2.30.30.40">
    <property type="entry name" value="SH3 Domains"/>
    <property type="match status" value="1"/>
</dbReference>
<feature type="domain" description="SH3" evidence="4">
    <location>
        <begin position="86"/>
        <end position="145"/>
    </location>
</feature>
<dbReference type="PROSITE" id="PS50002">
    <property type="entry name" value="SH3"/>
    <property type="match status" value="1"/>
</dbReference>
<evidence type="ECO:0000313" key="6">
    <source>
        <dbReference type="Proteomes" id="UP000311382"/>
    </source>
</evidence>
<dbReference type="PRINTS" id="PR01887">
    <property type="entry name" value="SPECTRNALPHA"/>
</dbReference>
<evidence type="ECO:0000259" key="4">
    <source>
        <dbReference type="PROSITE" id="PS50002"/>
    </source>
</evidence>
<dbReference type="AlphaFoldDB" id="A0A5C5FU30"/>
<feature type="region of interest" description="Disordered" evidence="3">
    <location>
        <begin position="197"/>
        <end position="253"/>
    </location>
</feature>
<feature type="compositionally biased region" description="Low complexity" evidence="3">
    <location>
        <begin position="76"/>
        <end position="85"/>
    </location>
</feature>
<dbReference type="InterPro" id="IPR036028">
    <property type="entry name" value="SH3-like_dom_sf"/>
</dbReference>
<evidence type="ECO:0000256" key="3">
    <source>
        <dbReference type="SAM" id="MobiDB-lite"/>
    </source>
</evidence>
<feature type="compositionally biased region" description="Low complexity" evidence="3">
    <location>
        <begin position="218"/>
        <end position="228"/>
    </location>
</feature>
<evidence type="ECO:0000313" key="5">
    <source>
        <dbReference type="EMBL" id="TNY20303.1"/>
    </source>
</evidence>
<reference evidence="5 6" key="1">
    <citation type="submission" date="2019-03" db="EMBL/GenBank/DDBJ databases">
        <title>Rhodosporidium diobovatum UCD-FST 08-225 genome sequencing, assembly, and annotation.</title>
        <authorList>
            <person name="Fakankun I.U."/>
            <person name="Fristensky B."/>
            <person name="Levin D.B."/>
        </authorList>
    </citation>
    <scope>NUCLEOTIDE SEQUENCE [LARGE SCALE GENOMIC DNA]</scope>
    <source>
        <strain evidence="5 6">UCD-FST 08-225</strain>
    </source>
</reference>
<dbReference type="Proteomes" id="UP000311382">
    <property type="component" value="Unassembled WGS sequence"/>
</dbReference>
<dbReference type="PANTHER" id="PTHR46026:SF1">
    <property type="entry name" value="RHO-TYPE GUANINE NUCLEOTIDE EXCHANGE FACTOR, ISOFORM F"/>
    <property type="match status" value="1"/>
</dbReference>
<dbReference type="EMBL" id="SOZI01000070">
    <property type="protein sequence ID" value="TNY20303.1"/>
    <property type="molecule type" value="Genomic_DNA"/>
</dbReference>
<dbReference type="STRING" id="5288.A0A5C5FU30"/>
<comment type="caution">
    <text evidence="5">The sequence shown here is derived from an EMBL/GenBank/DDBJ whole genome shotgun (WGS) entry which is preliminary data.</text>
</comment>
<gene>
    <name evidence="5" type="ORF">DMC30DRAFT_397980</name>
</gene>
<accession>A0A5C5FU30</accession>
<dbReference type="PANTHER" id="PTHR46026">
    <property type="entry name" value="RHO-TYPE GUANINE NUCLEOTIDE EXCHANGE FACTOR, ISOFORM F"/>
    <property type="match status" value="1"/>
</dbReference>
<dbReference type="PRINTS" id="PR00452">
    <property type="entry name" value="SH3DOMAIN"/>
</dbReference>
<dbReference type="SUPFAM" id="SSF50044">
    <property type="entry name" value="SH3-domain"/>
    <property type="match status" value="1"/>
</dbReference>
<dbReference type="SMART" id="SM00326">
    <property type="entry name" value="SH3"/>
    <property type="match status" value="1"/>
</dbReference>
<evidence type="ECO:0000256" key="2">
    <source>
        <dbReference type="PROSITE-ProRule" id="PRU00192"/>
    </source>
</evidence>
<proteinExistence type="predicted"/>
<protein>
    <recommendedName>
        <fullName evidence="4">SH3 domain-containing protein</fullName>
    </recommendedName>
</protein>
<keyword evidence="6" id="KW-1185">Reference proteome</keyword>
<dbReference type="Pfam" id="PF00018">
    <property type="entry name" value="SH3_1"/>
    <property type="match status" value="1"/>
</dbReference>
<dbReference type="InterPro" id="IPR001452">
    <property type="entry name" value="SH3_domain"/>
</dbReference>
<feature type="region of interest" description="Disordered" evidence="3">
    <location>
        <begin position="58"/>
        <end position="88"/>
    </location>
</feature>